<gene>
    <name evidence="2" type="ORF">H0235_004725</name>
</gene>
<dbReference type="Proteomes" id="UP000600918">
    <property type="component" value="Unassembled WGS sequence"/>
</dbReference>
<feature type="compositionally biased region" description="Basic and acidic residues" evidence="1">
    <location>
        <begin position="111"/>
        <end position="124"/>
    </location>
</feature>
<reference evidence="2" key="1">
    <citation type="journal article" date="2020" name="G3 (Bethesda)">
        <title>High-Quality Assemblies for Three Invasive Social Wasps from the &lt;i&gt;Vespula&lt;/i&gt; Genus.</title>
        <authorList>
            <person name="Harrop T.W.R."/>
            <person name="Guhlin J."/>
            <person name="McLaughlin G.M."/>
            <person name="Permina E."/>
            <person name="Stockwell P."/>
            <person name="Gilligan J."/>
            <person name="Le Lec M.F."/>
            <person name="Gruber M.A.M."/>
            <person name="Quinn O."/>
            <person name="Lovegrove M."/>
            <person name="Duncan E.J."/>
            <person name="Remnant E.J."/>
            <person name="Van Eeckhoven J."/>
            <person name="Graham B."/>
            <person name="Knapp R.A."/>
            <person name="Langford K.W."/>
            <person name="Kronenberg Z."/>
            <person name="Press M.O."/>
            <person name="Eacker S.M."/>
            <person name="Wilson-Rankin E.E."/>
            <person name="Purcell J."/>
            <person name="Lester P.J."/>
            <person name="Dearden P.K."/>
        </authorList>
    </citation>
    <scope>NUCLEOTIDE SEQUENCE</scope>
    <source>
        <strain evidence="2">Volc-1</strain>
    </source>
</reference>
<name>A0A834P7Y7_VESPE</name>
<protein>
    <submittedName>
        <fullName evidence="2">Uncharacterized protein</fullName>
    </submittedName>
</protein>
<feature type="compositionally biased region" description="Acidic residues" evidence="1">
    <location>
        <begin position="125"/>
        <end position="152"/>
    </location>
</feature>
<feature type="region of interest" description="Disordered" evidence="1">
    <location>
        <begin position="247"/>
        <end position="283"/>
    </location>
</feature>
<organism evidence="2 3">
    <name type="scientific">Vespula pensylvanica</name>
    <name type="common">Western yellow jacket</name>
    <name type="synonym">Wasp</name>
    <dbReference type="NCBI Taxonomy" id="30213"/>
    <lineage>
        <taxon>Eukaryota</taxon>
        <taxon>Metazoa</taxon>
        <taxon>Ecdysozoa</taxon>
        <taxon>Arthropoda</taxon>
        <taxon>Hexapoda</taxon>
        <taxon>Insecta</taxon>
        <taxon>Pterygota</taxon>
        <taxon>Neoptera</taxon>
        <taxon>Endopterygota</taxon>
        <taxon>Hymenoptera</taxon>
        <taxon>Apocrita</taxon>
        <taxon>Aculeata</taxon>
        <taxon>Vespoidea</taxon>
        <taxon>Vespidae</taxon>
        <taxon>Vespinae</taxon>
        <taxon>Vespula</taxon>
    </lineage>
</organism>
<evidence type="ECO:0000256" key="1">
    <source>
        <dbReference type="SAM" id="MobiDB-lite"/>
    </source>
</evidence>
<accession>A0A834P7Y7</accession>
<comment type="caution">
    <text evidence="2">The sequence shown here is derived from an EMBL/GenBank/DDBJ whole genome shotgun (WGS) entry which is preliminary data.</text>
</comment>
<feature type="compositionally biased region" description="Low complexity" evidence="1">
    <location>
        <begin position="248"/>
        <end position="260"/>
    </location>
</feature>
<keyword evidence="3" id="KW-1185">Reference proteome</keyword>
<evidence type="ECO:0000313" key="2">
    <source>
        <dbReference type="EMBL" id="KAF7431801.1"/>
    </source>
</evidence>
<sequence length="283" mass="32434">MDEDAMWKNFYHKIVEEKEMKEKEQKERTDHELRKKGPYKMAHFHKMDEKHPYYAIAAARMWQKPETKAVTTASIYWKFAAFNFIHKRIQETDGGFFENLGTLLAEKVRAQEQMEGPLPKKKEEIETEDEDSLSEEGSIEEPTEALLETDSDRDEKEHAKNFLVESVGLNYSRMVNSFLAVGSITPLLFTFRFTLTSPDDRPDIDFSKFVLVKRVVKICLTNESQWCAMQLGKFVDPVFVRNEEINCSSSSSSSSSTTTNDDSDPNDPSIPGSVELAFANDSV</sequence>
<feature type="region of interest" description="Disordered" evidence="1">
    <location>
        <begin position="111"/>
        <end position="154"/>
    </location>
</feature>
<dbReference type="EMBL" id="JACSDY010000003">
    <property type="protein sequence ID" value="KAF7431801.1"/>
    <property type="molecule type" value="Genomic_DNA"/>
</dbReference>
<dbReference type="AlphaFoldDB" id="A0A834P7Y7"/>
<proteinExistence type="predicted"/>
<evidence type="ECO:0000313" key="3">
    <source>
        <dbReference type="Proteomes" id="UP000600918"/>
    </source>
</evidence>